<protein>
    <submittedName>
        <fullName evidence="2">Catalase</fullName>
    </submittedName>
</protein>
<proteinExistence type="predicted"/>
<evidence type="ECO:0000313" key="3">
    <source>
        <dbReference type="Proteomes" id="UP001056436"/>
    </source>
</evidence>
<accession>A0A9P9X626</accession>
<dbReference type="AlphaFoldDB" id="A0A9P9X626"/>
<feature type="region of interest" description="Disordered" evidence="1">
    <location>
        <begin position="1"/>
        <end position="31"/>
    </location>
</feature>
<dbReference type="EMBL" id="SDAQ01000106">
    <property type="protein sequence ID" value="KAI3538374.1"/>
    <property type="molecule type" value="Genomic_DNA"/>
</dbReference>
<feature type="compositionally biased region" description="Acidic residues" evidence="1">
    <location>
        <begin position="158"/>
        <end position="174"/>
    </location>
</feature>
<name>A0A9P9X626_9PEZI</name>
<dbReference type="OrthoDB" id="5220117at2759"/>
<feature type="region of interest" description="Disordered" evidence="1">
    <location>
        <begin position="51"/>
        <end position="72"/>
    </location>
</feature>
<gene>
    <name evidence="2" type="ORF">CABS02_11830</name>
</gene>
<feature type="region of interest" description="Disordered" evidence="1">
    <location>
        <begin position="115"/>
        <end position="178"/>
    </location>
</feature>
<evidence type="ECO:0000313" key="2">
    <source>
        <dbReference type="EMBL" id="KAI3538374.1"/>
    </source>
</evidence>
<feature type="compositionally biased region" description="Basic residues" evidence="1">
    <location>
        <begin position="12"/>
        <end position="30"/>
    </location>
</feature>
<comment type="caution">
    <text evidence="2">The sequence shown here is derived from an EMBL/GenBank/DDBJ whole genome shotgun (WGS) entry which is preliminary data.</text>
</comment>
<keyword evidence="3" id="KW-1185">Reference proteome</keyword>
<organism evidence="2 3">
    <name type="scientific">Colletotrichum abscissum</name>
    <dbReference type="NCBI Taxonomy" id="1671311"/>
    <lineage>
        <taxon>Eukaryota</taxon>
        <taxon>Fungi</taxon>
        <taxon>Dikarya</taxon>
        <taxon>Ascomycota</taxon>
        <taxon>Pezizomycotina</taxon>
        <taxon>Sordariomycetes</taxon>
        <taxon>Hypocreomycetidae</taxon>
        <taxon>Glomerellales</taxon>
        <taxon>Glomerellaceae</taxon>
        <taxon>Colletotrichum</taxon>
        <taxon>Colletotrichum acutatum species complex</taxon>
    </lineage>
</organism>
<evidence type="ECO:0000256" key="1">
    <source>
        <dbReference type="SAM" id="MobiDB-lite"/>
    </source>
</evidence>
<sequence>MDDWQDAAFTSRHVHNRANKSNKGGGRGRRGGAFEVKRAFGRYDIKCPSATKLRGQKSEGGKGKSAGPSMDIFRLSEDGRGLLGQLNLPGVLDASIILTGSRKVLEDLISQFEGSDEEADISDDPNEKDGSVPRHHVSEDETKADNDLGTAGGYIDKEGEEVNEESEEEEESEAEEQKRFKNFEKNSFRSPKFWFQWNGDVTPTTTPSLHNATLPTPTGETGRGYIVFSGNDCRSFKGTISCDSLGWKDVSISGWKEVSMSERDISFVWK</sequence>
<reference evidence="2" key="1">
    <citation type="submission" date="2019-01" db="EMBL/GenBank/DDBJ databases">
        <title>Colletotrichum abscissum LGMF1257.</title>
        <authorList>
            <person name="Baroncelli R."/>
        </authorList>
    </citation>
    <scope>NUCLEOTIDE SEQUENCE</scope>
    <source>
        <strain evidence="2">Ca142</strain>
    </source>
</reference>
<feature type="compositionally biased region" description="Basic and acidic residues" evidence="1">
    <location>
        <begin position="125"/>
        <end position="146"/>
    </location>
</feature>
<dbReference type="Proteomes" id="UP001056436">
    <property type="component" value="Unassembled WGS sequence"/>
</dbReference>
<feature type="compositionally biased region" description="Acidic residues" evidence="1">
    <location>
        <begin position="115"/>
        <end position="124"/>
    </location>
</feature>